<evidence type="ECO:0000313" key="2">
    <source>
        <dbReference type="Proteomes" id="UP000044026"/>
    </source>
</evidence>
<dbReference type="Proteomes" id="UP000044026">
    <property type="component" value="Unassembled WGS sequence"/>
</dbReference>
<sequence>MEVTTYIPQVQEVQKAMLRIKSVINTTPLSKKCAIKQFIRSGNLF</sequence>
<dbReference type="AlphaFoldDB" id="A0A0B7HPN6"/>
<gene>
    <name evidence="1" type="ORF">CCAN12_770082</name>
</gene>
<reference evidence="1 2" key="1">
    <citation type="submission" date="2015-01" db="EMBL/GenBank/DDBJ databases">
        <authorList>
            <person name="Xiang T."/>
            <person name="Song Y."/>
            <person name="Huang L."/>
            <person name="Wang B."/>
            <person name="Wu P."/>
        </authorList>
    </citation>
    <scope>NUCLEOTIDE SEQUENCE [LARGE SCALE GENOMIC DNA]</scope>
    <source>
        <strain evidence="1 2">Cc12</strain>
    </source>
</reference>
<protein>
    <submittedName>
        <fullName evidence="1">Uncharacterized protein</fullName>
    </submittedName>
</protein>
<accession>A0A0B7HPN6</accession>
<name>A0A0B7HPN6_9FLAO</name>
<proteinExistence type="predicted"/>
<dbReference type="EMBL" id="CDOE01000075">
    <property type="protein sequence ID" value="CEN39862.1"/>
    <property type="molecule type" value="Genomic_DNA"/>
</dbReference>
<organism evidence="1 2">
    <name type="scientific">Capnocytophaga canimorsus</name>
    <dbReference type="NCBI Taxonomy" id="28188"/>
    <lineage>
        <taxon>Bacteria</taxon>
        <taxon>Pseudomonadati</taxon>
        <taxon>Bacteroidota</taxon>
        <taxon>Flavobacteriia</taxon>
        <taxon>Flavobacteriales</taxon>
        <taxon>Flavobacteriaceae</taxon>
        <taxon>Capnocytophaga</taxon>
    </lineage>
</organism>
<evidence type="ECO:0000313" key="1">
    <source>
        <dbReference type="EMBL" id="CEN39862.1"/>
    </source>
</evidence>